<feature type="transmembrane region" description="Helical" evidence="1">
    <location>
        <begin position="12"/>
        <end position="33"/>
    </location>
</feature>
<feature type="transmembrane region" description="Helical" evidence="1">
    <location>
        <begin position="183"/>
        <end position="204"/>
    </location>
</feature>
<feature type="transmembrane region" description="Helical" evidence="1">
    <location>
        <begin position="74"/>
        <end position="92"/>
    </location>
</feature>
<dbReference type="EMBL" id="JAFVMH010000002">
    <property type="protein sequence ID" value="MBO1324529.1"/>
    <property type="molecule type" value="Genomic_DNA"/>
</dbReference>
<protein>
    <submittedName>
        <fullName evidence="3">DMT family transporter</fullName>
    </submittedName>
</protein>
<keyword evidence="1" id="KW-0812">Transmembrane</keyword>
<keyword evidence="1" id="KW-0472">Membrane</keyword>
<dbReference type="Proteomes" id="UP000664073">
    <property type="component" value="Unassembled WGS sequence"/>
</dbReference>
<dbReference type="PANTHER" id="PTHR12715">
    <property type="entry name" value="TRANSPORTER, DRUG/METABOLITE EXPORTER FAMILY"/>
    <property type="match status" value="1"/>
</dbReference>
<feature type="transmembrane region" description="Helical" evidence="1">
    <location>
        <begin position="249"/>
        <end position="268"/>
    </location>
</feature>
<evidence type="ECO:0000313" key="4">
    <source>
        <dbReference type="Proteomes" id="UP000664073"/>
    </source>
</evidence>
<feature type="domain" description="EamA" evidence="2">
    <location>
        <begin position="158"/>
        <end position="290"/>
    </location>
</feature>
<sequence>MEQEQTASAPHRPVPVIAVCVALLAWSLAYPLVRLVLPYLSPVPLAALRYGIAAVFILAWLASTRPVLPRRADMPRFALCGVIGIAVYNILFNSGEQTISAGATSLLLNISPFLSALIAVVVLGEKLSPLGWLGSAVSFSGVVIIGSGQPGGFSFGAGATYVLAAALCSATFYLLQKPLIARYGALTTTAWNLLLGAIALLPWLPQAVFQLQGHGAWPWFLMLLLGLFPAVVAYAAWAKVVGEIGVAHSAGFLYLLSPTTLVVSFLMVGEIPSLRTVLGGAVVLAGVAMMQLYGRPRPVAITLPQAEP</sequence>
<dbReference type="GO" id="GO:0016020">
    <property type="term" value="C:membrane"/>
    <property type="evidence" value="ECO:0007669"/>
    <property type="project" value="InterPro"/>
</dbReference>
<dbReference type="InterPro" id="IPR052756">
    <property type="entry name" value="Alkyne_AA_exporter"/>
</dbReference>
<evidence type="ECO:0000313" key="3">
    <source>
        <dbReference type="EMBL" id="MBO1324529.1"/>
    </source>
</evidence>
<dbReference type="PANTHER" id="PTHR12715:SF4">
    <property type="entry name" value="EAMA DOMAIN-CONTAINING PROTEIN"/>
    <property type="match status" value="1"/>
</dbReference>
<feature type="transmembrane region" description="Helical" evidence="1">
    <location>
        <begin position="216"/>
        <end position="237"/>
    </location>
</feature>
<dbReference type="InterPro" id="IPR037185">
    <property type="entry name" value="EmrE-like"/>
</dbReference>
<dbReference type="InterPro" id="IPR000620">
    <property type="entry name" value="EamA_dom"/>
</dbReference>
<feature type="transmembrane region" description="Helical" evidence="1">
    <location>
        <begin position="153"/>
        <end position="176"/>
    </location>
</feature>
<feature type="transmembrane region" description="Helical" evidence="1">
    <location>
        <begin position="274"/>
        <end position="293"/>
    </location>
</feature>
<feature type="transmembrane region" description="Helical" evidence="1">
    <location>
        <begin position="98"/>
        <end position="123"/>
    </location>
</feature>
<dbReference type="Pfam" id="PF00892">
    <property type="entry name" value="EamA"/>
    <property type="match status" value="2"/>
</dbReference>
<feature type="transmembrane region" description="Helical" evidence="1">
    <location>
        <begin position="130"/>
        <end position="147"/>
    </location>
</feature>
<feature type="domain" description="EamA" evidence="2">
    <location>
        <begin position="16"/>
        <end position="145"/>
    </location>
</feature>
<evidence type="ECO:0000259" key="2">
    <source>
        <dbReference type="Pfam" id="PF00892"/>
    </source>
</evidence>
<feature type="transmembrane region" description="Helical" evidence="1">
    <location>
        <begin position="39"/>
        <end position="62"/>
    </location>
</feature>
<keyword evidence="1" id="KW-1133">Transmembrane helix</keyword>
<proteinExistence type="predicted"/>
<name>A0A939HNY8_9PROT</name>
<evidence type="ECO:0000256" key="1">
    <source>
        <dbReference type="SAM" id="Phobius"/>
    </source>
</evidence>
<dbReference type="RefSeq" id="WP_207845223.1">
    <property type="nucleotide sequence ID" value="NZ_JAFVMH010000002.1"/>
</dbReference>
<accession>A0A939HNY8</accession>
<dbReference type="SUPFAM" id="SSF103481">
    <property type="entry name" value="Multidrug resistance efflux transporter EmrE"/>
    <property type="match status" value="2"/>
</dbReference>
<keyword evidence="4" id="KW-1185">Reference proteome</keyword>
<reference evidence="3" key="1">
    <citation type="submission" date="2021-03" db="EMBL/GenBank/DDBJ databases">
        <title>The complete genome sequence of Acetobacter sp. TBRC 12339.</title>
        <authorList>
            <person name="Charoenyingcharoen P."/>
            <person name="Yukphan P."/>
        </authorList>
    </citation>
    <scope>NUCLEOTIDE SEQUENCE</scope>
    <source>
        <strain evidence="3">TBRC 12339</strain>
    </source>
</reference>
<organism evidence="3 4">
    <name type="scientific">Acetobacter garciniae</name>
    <dbReference type="NCBI Taxonomy" id="2817435"/>
    <lineage>
        <taxon>Bacteria</taxon>
        <taxon>Pseudomonadati</taxon>
        <taxon>Pseudomonadota</taxon>
        <taxon>Alphaproteobacteria</taxon>
        <taxon>Acetobacterales</taxon>
        <taxon>Acetobacteraceae</taxon>
        <taxon>Acetobacter</taxon>
    </lineage>
</organism>
<comment type="caution">
    <text evidence="3">The sequence shown here is derived from an EMBL/GenBank/DDBJ whole genome shotgun (WGS) entry which is preliminary data.</text>
</comment>
<dbReference type="AlphaFoldDB" id="A0A939HNY8"/>
<gene>
    <name evidence="3" type="ORF">J2D77_05085</name>
</gene>